<comment type="caution">
    <text evidence="6">The sequence shown here is derived from an EMBL/GenBank/DDBJ whole genome shotgun (WGS) entry which is preliminary data.</text>
</comment>
<keyword evidence="2 4" id="KW-0689">Ribosomal protein</keyword>
<protein>
    <submittedName>
        <fullName evidence="6">54S ribosomal protein L22, mitochondrial</fullName>
    </submittedName>
</protein>
<evidence type="ECO:0000313" key="7">
    <source>
        <dbReference type="Proteomes" id="UP001307849"/>
    </source>
</evidence>
<dbReference type="InterPro" id="IPR047867">
    <property type="entry name" value="Ribosomal_uL22_bac/org-type"/>
</dbReference>
<comment type="similarity">
    <text evidence="1 4">Belongs to the universal ribosomal protein uL22 family.</text>
</comment>
<evidence type="ECO:0000256" key="4">
    <source>
        <dbReference type="RuleBase" id="RU004005"/>
    </source>
</evidence>
<dbReference type="Pfam" id="PF00237">
    <property type="entry name" value="Ribosomal_L22"/>
    <property type="match status" value="1"/>
</dbReference>
<accession>A0AAN8NEZ2</accession>
<evidence type="ECO:0000256" key="1">
    <source>
        <dbReference type="ARBA" id="ARBA00009451"/>
    </source>
</evidence>
<evidence type="ECO:0000313" key="6">
    <source>
        <dbReference type="EMBL" id="KAK6514276.1"/>
    </source>
</evidence>
<reference evidence="6 7" key="1">
    <citation type="submission" date="2019-10" db="EMBL/GenBank/DDBJ databases">
        <authorList>
            <person name="Palmer J.M."/>
        </authorList>
    </citation>
    <scope>NUCLEOTIDE SEQUENCE [LARGE SCALE GENOMIC DNA]</scope>
    <source>
        <strain evidence="6 7">TWF506</strain>
    </source>
</reference>
<dbReference type="GO" id="GO:0006412">
    <property type="term" value="P:translation"/>
    <property type="evidence" value="ECO:0007669"/>
    <property type="project" value="InterPro"/>
</dbReference>
<dbReference type="InterPro" id="IPR001063">
    <property type="entry name" value="Ribosomal_uL22"/>
</dbReference>
<evidence type="ECO:0000256" key="5">
    <source>
        <dbReference type="SAM" id="MobiDB-lite"/>
    </source>
</evidence>
<dbReference type="EMBL" id="JAVHJM010000005">
    <property type="protein sequence ID" value="KAK6514276.1"/>
    <property type="molecule type" value="Genomic_DNA"/>
</dbReference>
<feature type="region of interest" description="Disordered" evidence="5">
    <location>
        <begin position="80"/>
        <end position="116"/>
    </location>
</feature>
<name>A0AAN8NEZ2_9PEZI</name>
<gene>
    <name evidence="6" type="primary">MRPL22</name>
    <name evidence="6" type="ORF">TWF506_008673</name>
</gene>
<dbReference type="InterPro" id="IPR036394">
    <property type="entry name" value="Ribosomal_uL22_sf"/>
</dbReference>
<dbReference type="SUPFAM" id="SSF54843">
    <property type="entry name" value="Ribosomal protein L22"/>
    <property type="match status" value="1"/>
</dbReference>
<feature type="region of interest" description="Disordered" evidence="5">
    <location>
        <begin position="1"/>
        <end position="24"/>
    </location>
</feature>
<dbReference type="Proteomes" id="UP001307849">
    <property type="component" value="Unassembled WGS sequence"/>
</dbReference>
<dbReference type="GO" id="GO:0015934">
    <property type="term" value="C:large ribosomal subunit"/>
    <property type="evidence" value="ECO:0007669"/>
    <property type="project" value="InterPro"/>
</dbReference>
<keyword evidence="3 4" id="KW-0687">Ribonucleoprotein</keyword>
<keyword evidence="7" id="KW-1185">Reference proteome</keyword>
<dbReference type="AlphaFoldDB" id="A0AAN8NEZ2"/>
<dbReference type="Gene3D" id="3.90.470.10">
    <property type="entry name" value="Ribosomal protein L22/L17"/>
    <property type="match status" value="1"/>
</dbReference>
<evidence type="ECO:0000256" key="3">
    <source>
        <dbReference type="ARBA" id="ARBA00023274"/>
    </source>
</evidence>
<sequence length="324" mass="37194">MHTTTLQIHNHNIHTSPQTPQPNVMKTPIRLSSLSRIQPLFKPPLTSTLQSRPFFGLFRRKNLEDSKGVPISVAELLEKQPELPSSTSQATKLRRGDLSSSSIFQKQDDPSLQDHEEDEILPQTPSPLLQKTGKNRIAILKQSGLYPTSPSFMAKYKIRQIKRRGRLTPTLKKLQSEKEHLCQSHNFKTSLKKLGPLARQIAGKPLEHALIQMRYSPKKAAKDVLKHLVQAKNEAILTKNFDPEQTYISQAWVGRGTPDKEAQTRARSRINILVKQFTSISVILKENKTLERLAKEKEDKRLRQKVWVPLANRPIYGQHQYYQW</sequence>
<dbReference type="PANTHER" id="PTHR13501">
    <property type="entry name" value="CHLOROPLAST 50S RIBOSOMAL PROTEIN L22-RELATED"/>
    <property type="match status" value="1"/>
</dbReference>
<proteinExistence type="inferred from homology"/>
<organism evidence="6 7">
    <name type="scientific">Arthrobotrys conoides</name>
    <dbReference type="NCBI Taxonomy" id="74498"/>
    <lineage>
        <taxon>Eukaryota</taxon>
        <taxon>Fungi</taxon>
        <taxon>Dikarya</taxon>
        <taxon>Ascomycota</taxon>
        <taxon>Pezizomycotina</taxon>
        <taxon>Orbiliomycetes</taxon>
        <taxon>Orbiliales</taxon>
        <taxon>Orbiliaceae</taxon>
        <taxon>Arthrobotrys</taxon>
    </lineage>
</organism>
<evidence type="ECO:0000256" key="2">
    <source>
        <dbReference type="ARBA" id="ARBA00022980"/>
    </source>
</evidence>
<dbReference type="PANTHER" id="PTHR13501:SF10">
    <property type="entry name" value="LARGE RIBOSOMAL SUBUNIT PROTEIN UL22M"/>
    <property type="match status" value="1"/>
</dbReference>
<dbReference type="GO" id="GO:0003735">
    <property type="term" value="F:structural constituent of ribosome"/>
    <property type="evidence" value="ECO:0007669"/>
    <property type="project" value="InterPro"/>
</dbReference>